<evidence type="ECO:0000313" key="2">
    <source>
        <dbReference type="Proteomes" id="UP001487740"/>
    </source>
</evidence>
<name>A0AAW0SUC7_SCYPA</name>
<sequence>MPRVDARLIVAQGHLVRDSPVLFTCAHRGKHGQLMMQCPVLPTDSPRQEVPYLRSVTTLKCHDKFKQR</sequence>
<gene>
    <name evidence="1" type="ORF">O3P69_011090</name>
</gene>
<dbReference type="Proteomes" id="UP001487740">
    <property type="component" value="Unassembled WGS sequence"/>
</dbReference>
<dbReference type="AlphaFoldDB" id="A0AAW0SUC7"/>
<comment type="caution">
    <text evidence="1">The sequence shown here is derived from an EMBL/GenBank/DDBJ whole genome shotgun (WGS) entry which is preliminary data.</text>
</comment>
<reference evidence="1 2" key="1">
    <citation type="submission" date="2023-03" db="EMBL/GenBank/DDBJ databases">
        <title>High-quality genome of Scylla paramamosain provides insights in environmental adaptation.</title>
        <authorList>
            <person name="Zhang L."/>
        </authorList>
    </citation>
    <scope>NUCLEOTIDE SEQUENCE [LARGE SCALE GENOMIC DNA]</scope>
    <source>
        <strain evidence="1">LZ_2023a</strain>
        <tissue evidence="1">Muscle</tissue>
    </source>
</reference>
<keyword evidence="2" id="KW-1185">Reference proteome</keyword>
<proteinExistence type="predicted"/>
<dbReference type="EMBL" id="JARAKH010000045">
    <property type="protein sequence ID" value="KAK8378351.1"/>
    <property type="molecule type" value="Genomic_DNA"/>
</dbReference>
<protein>
    <submittedName>
        <fullName evidence="1">Uncharacterized protein</fullName>
    </submittedName>
</protein>
<organism evidence="1 2">
    <name type="scientific">Scylla paramamosain</name>
    <name type="common">Mud crab</name>
    <dbReference type="NCBI Taxonomy" id="85552"/>
    <lineage>
        <taxon>Eukaryota</taxon>
        <taxon>Metazoa</taxon>
        <taxon>Ecdysozoa</taxon>
        <taxon>Arthropoda</taxon>
        <taxon>Crustacea</taxon>
        <taxon>Multicrustacea</taxon>
        <taxon>Malacostraca</taxon>
        <taxon>Eumalacostraca</taxon>
        <taxon>Eucarida</taxon>
        <taxon>Decapoda</taxon>
        <taxon>Pleocyemata</taxon>
        <taxon>Brachyura</taxon>
        <taxon>Eubrachyura</taxon>
        <taxon>Portunoidea</taxon>
        <taxon>Portunidae</taxon>
        <taxon>Portuninae</taxon>
        <taxon>Scylla</taxon>
    </lineage>
</organism>
<accession>A0AAW0SUC7</accession>
<evidence type="ECO:0000313" key="1">
    <source>
        <dbReference type="EMBL" id="KAK8378351.1"/>
    </source>
</evidence>